<protein>
    <recommendedName>
        <fullName evidence="3">Immunoglobulin V-set domain-containing protein</fullName>
    </recommendedName>
</protein>
<dbReference type="Gene3D" id="2.60.40.10">
    <property type="entry name" value="Immunoglobulins"/>
    <property type="match status" value="1"/>
</dbReference>
<evidence type="ECO:0000313" key="1">
    <source>
        <dbReference type="Ensembl" id="ENSORLP00000043034.1"/>
    </source>
</evidence>
<reference evidence="1" key="3">
    <citation type="submission" date="2025-09" db="UniProtKB">
        <authorList>
            <consortium name="Ensembl"/>
        </authorList>
    </citation>
    <scope>IDENTIFICATION</scope>
    <source>
        <strain evidence="1">Hd-rR</strain>
    </source>
</reference>
<dbReference type="AlphaFoldDB" id="A0A3B3IGU0"/>
<evidence type="ECO:0000313" key="2">
    <source>
        <dbReference type="Proteomes" id="UP000001038"/>
    </source>
</evidence>
<dbReference type="InterPro" id="IPR036179">
    <property type="entry name" value="Ig-like_dom_sf"/>
</dbReference>
<reference evidence="1 2" key="1">
    <citation type="journal article" date="2007" name="Nature">
        <title>The medaka draft genome and insights into vertebrate genome evolution.</title>
        <authorList>
            <person name="Kasahara M."/>
            <person name="Naruse K."/>
            <person name="Sasaki S."/>
            <person name="Nakatani Y."/>
            <person name="Qu W."/>
            <person name="Ahsan B."/>
            <person name="Yamada T."/>
            <person name="Nagayasu Y."/>
            <person name="Doi K."/>
            <person name="Kasai Y."/>
            <person name="Jindo T."/>
            <person name="Kobayashi D."/>
            <person name="Shimada A."/>
            <person name="Toyoda A."/>
            <person name="Kuroki Y."/>
            <person name="Fujiyama A."/>
            <person name="Sasaki T."/>
            <person name="Shimizu A."/>
            <person name="Asakawa S."/>
            <person name="Shimizu N."/>
            <person name="Hashimoto S."/>
            <person name="Yang J."/>
            <person name="Lee Y."/>
            <person name="Matsushima K."/>
            <person name="Sugano S."/>
            <person name="Sakaizumi M."/>
            <person name="Narita T."/>
            <person name="Ohishi K."/>
            <person name="Haga S."/>
            <person name="Ohta F."/>
            <person name="Nomoto H."/>
            <person name="Nogata K."/>
            <person name="Morishita T."/>
            <person name="Endo T."/>
            <person name="Shin-I T."/>
            <person name="Takeda H."/>
            <person name="Morishita S."/>
            <person name="Kohara Y."/>
        </authorList>
    </citation>
    <scope>NUCLEOTIDE SEQUENCE [LARGE SCALE GENOMIC DNA]</scope>
    <source>
        <strain evidence="1 2">Hd-rR</strain>
    </source>
</reference>
<dbReference type="InParanoid" id="A0A3B3IGU0"/>
<accession>A0A3B3IGU0</accession>
<sequence length="139" mass="15582">IPVHSLTVNQLQQIESVSSKGAQVQENGAQCYGALGGTVSLQLMDDFSGIHRYQVKAKNVTVLSGGKKQQPVIMRKDRSSFLPSNGTFWIHNLSRNDSGEYRLQTFDSNGKLTENRTLQLLVQGKCFYQVIFEVIYKNI</sequence>
<keyword evidence="2" id="KW-1185">Reference proteome</keyword>
<evidence type="ECO:0008006" key="3">
    <source>
        <dbReference type="Google" id="ProtNLM"/>
    </source>
</evidence>
<dbReference type="Ensembl" id="ENSORLT00000035912.1">
    <property type="protein sequence ID" value="ENSORLP00000043034.1"/>
    <property type="gene ID" value="ENSORLG00000022676.1"/>
</dbReference>
<proteinExistence type="predicted"/>
<dbReference type="Bgee" id="ENSORLG00000022676">
    <property type="expression patterns" value="Expressed in pharyngeal gill and 8 other cell types or tissues"/>
</dbReference>
<dbReference type="InterPro" id="IPR013783">
    <property type="entry name" value="Ig-like_fold"/>
</dbReference>
<organism evidence="1 2">
    <name type="scientific">Oryzias latipes</name>
    <name type="common">Japanese rice fish</name>
    <name type="synonym">Japanese killifish</name>
    <dbReference type="NCBI Taxonomy" id="8090"/>
    <lineage>
        <taxon>Eukaryota</taxon>
        <taxon>Metazoa</taxon>
        <taxon>Chordata</taxon>
        <taxon>Craniata</taxon>
        <taxon>Vertebrata</taxon>
        <taxon>Euteleostomi</taxon>
        <taxon>Actinopterygii</taxon>
        <taxon>Neopterygii</taxon>
        <taxon>Teleostei</taxon>
        <taxon>Neoteleostei</taxon>
        <taxon>Acanthomorphata</taxon>
        <taxon>Ovalentaria</taxon>
        <taxon>Atherinomorphae</taxon>
        <taxon>Beloniformes</taxon>
        <taxon>Adrianichthyidae</taxon>
        <taxon>Oryziinae</taxon>
        <taxon>Oryzias</taxon>
    </lineage>
</organism>
<reference evidence="1" key="2">
    <citation type="submission" date="2025-08" db="UniProtKB">
        <authorList>
            <consortium name="Ensembl"/>
        </authorList>
    </citation>
    <scope>IDENTIFICATION</scope>
    <source>
        <strain evidence="1">Hd-rR</strain>
    </source>
</reference>
<name>A0A3B3IGU0_ORYLA</name>
<dbReference type="SUPFAM" id="SSF48726">
    <property type="entry name" value="Immunoglobulin"/>
    <property type="match status" value="1"/>
</dbReference>
<dbReference type="GeneTree" id="ENSGT01030000234806"/>
<dbReference type="Proteomes" id="UP000001038">
    <property type="component" value="Chromosome 10"/>
</dbReference>